<dbReference type="FunFam" id="3.30.200.20:FF:000961">
    <property type="entry name" value="Mitogen-activated protein kinase"/>
    <property type="match status" value="1"/>
</dbReference>
<dbReference type="FunFam" id="1.10.510.10:FF:000040">
    <property type="entry name" value="Mitogen-activated protein kinase"/>
    <property type="match status" value="1"/>
</dbReference>
<dbReference type="Pfam" id="PF00069">
    <property type="entry name" value="Pkinase"/>
    <property type="match status" value="1"/>
</dbReference>
<keyword evidence="4" id="KW-0418">Kinase</keyword>
<keyword evidence="5 6" id="KW-0067">ATP-binding</keyword>
<protein>
    <submittedName>
        <fullName evidence="10">Protein kinase domain-containing protein</fullName>
    </submittedName>
</protein>
<reference evidence="10" key="1">
    <citation type="submission" date="2022-11" db="UniProtKB">
        <authorList>
            <consortium name="WormBaseParasite"/>
        </authorList>
    </citation>
    <scope>IDENTIFICATION</scope>
</reference>
<name>A0A915EYB0_9CEST</name>
<keyword evidence="3 6" id="KW-0547">Nucleotide-binding</keyword>
<dbReference type="InterPro" id="IPR017441">
    <property type="entry name" value="Protein_kinase_ATP_BS"/>
</dbReference>
<proteinExistence type="predicted"/>
<evidence type="ECO:0000256" key="3">
    <source>
        <dbReference type="ARBA" id="ARBA00022741"/>
    </source>
</evidence>
<dbReference type="PROSITE" id="PS00107">
    <property type="entry name" value="PROTEIN_KINASE_ATP"/>
    <property type="match status" value="1"/>
</dbReference>
<feature type="region of interest" description="Disordered" evidence="7">
    <location>
        <begin position="496"/>
        <end position="549"/>
    </location>
</feature>
<dbReference type="WBParaSite" id="maker-E.canG7_contigs_9206-snap-gene-0.12-mRNA-1">
    <property type="protein sequence ID" value="maker-E.canG7_contigs_9206-snap-gene-0.12-mRNA-1"/>
    <property type="gene ID" value="EcG7_07336"/>
</dbReference>
<dbReference type="SMART" id="SM00220">
    <property type="entry name" value="S_TKc"/>
    <property type="match status" value="1"/>
</dbReference>
<keyword evidence="9" id="KW-1185">Reference proteome</keyword>
<feature type="binding site" evidence="6">
    <location>
        <position position="220"/>
    </location>
    <ligand>
        <name>ATP</name>
        <dbReference type="ChEBI" id="CHEBI:30616"/>
    </ligand>
</feature>
<dbReference type="PANTHER" id="PTHR24055">
    <property type="entry name" value="MITOGEN-ACTIVATED PROTEIN KINASE"/>
    <property type="match status" value="1"/>
</dbReference>
<feature type="compositionally biased region" description="Low complexity" evidence="7">
    <location>
        <begin position="513"/>
        <end position="538"/>
    </location>
</feature>
<dbReference type="InterPro" id="IPR050117">
    <property type="entry name" value="MAPK"/>
</dbReference>
<evidence type="ECO:0000256" key="5">
    <source>
        <dbReference type="ARBA" id="ARBA00022840"/>
    </source>
</evidence>
<dbReference type="SUPFAM" id="SSF56112">
    <property type="entry name" value="Protein kinase-like (PK-like)"/>
    <property type="match status" value="1"/>
</dbReference>
<evidence type="ECO:0000259" key="8">
    <source>
        <dbReference type="PROSITE" id="PS50011"/>
    </source>
</evidence>
<dbReference type="GO" id="GO:0005524">
    <property type="term" value="F:ATP binding"/>
    <property type="evidence" value="ECO:0007669"/>
    <property type="project" value="UniProtKB-UniRule"/>
</dbReference>
<dbReference type="PROSITE" id="PS50011">
    <property type="entry name" value="PROTEIN_KINASE_DOM"/>
    <property type="match status" value="1"/>
</dbReference>
<dbReference type="AlphaFoldDB" id="A0A915EYB0"/>
<dbReference type="Proteomes" id="UP000887562">
    <property type="component" value="Unplaced"/>
</dbReference>
<evidence type="ECO:0000256" key="4">
    <source>
        <dbReference type="ARBA" id="ARBA00022777"/>
    </source>
</evidence>
<dbReference type="Gene3D" id="3.30.200.20">
    <property type="entry name" value="Phosphorylase Kinase, domain 1"/>
    <property type="match status" value="1"/>
</dbReference>
<evidence type="ECO:0000256" key="2">
    <source>
        <dbReference type="ARBA" id="ARBA00022679"/>
    </source>
</evidence>
<accession>A0A915EYB0</accession>
<evidence type="ECO:0000256" key="1">
    <source>
        <dbReference type="ARBA" id="ARBA00022527"/>
    </source>
</evidence>
<dbReference type="InterPro" id="IPR011009">
    <property type="entry name" value="Kinase-like_dom_sf"/>
</dbReference>
<dbReference type="PROSITE" id="PS00108">
    <property type="entry name" value="PROTEIN_KINASE_ST"/>
    <property type="match status" value="1"/>
</dbReference>
<dbReference type="InterPro" id="IPR000719">
    <property type="entry name" value="Prot_kinase_dom"/>
</dbReference>
<evidence type="ECO:0000313" key="9">
    <source>
        <dbReference type="Proteomes" id="UP000887562"/>
    </source>
</evidence>
<feature type="region of interest" description="Disordered" evidence="7">
    <location>
        <begin position="122"/>
        <end position="144"/>
    </location>
</feature>
<evidence type="ECO:0000256" key="6">
    <source>
        <dbReference type="PROSITE-ProRule" id="PRU10141"/>
    </source>
</evidence>
<feature type="compositionally biased region" description="Polar residues" evidence="7">
    <location>
        <begin position="496"/>
        <end position="512"/>
    </location>
</feature>
<sequence length="680" mass="75676">MCALEMRLSRPIDGRWSVRCGASSIFDFSTRRNVSVGVNTRSSRMHLEAKFFNSSLMKFEEATTTQWPGLFTVKSALTNGVKTRGREKCGDEVCQNKCVPPVNRQIVHRPFRNVIQSYSGQIGSSGSTISKASSHNSSDRSPNGMLVASTATAAVVHREEALLAIYVHPMDAGGVGHYKPFLLPPRAPGESSLEKGLGYGAFGVVWSVIDPRDGRRVALKRIPRVFHNPITAKRVYRELKMLSVLHHDNIVSLIDVVKSDNYSNFDETDLHKIIVSPQPLSSDHVKIFLYQILRGLRYLHSAGIVHRDIKPGNMLVNSNCLLKICDFGLARMDDPKNQAQLTTEVVTQYYRSPELLMETSRYSYAVDIWSVGCTFAELLSRRILFPAQGPLEQLELIVNLTGTPTIEDLENCHPEACCFVLSFRPRRPNLAFLYSLSPDITGAAVELISSMLRFNPKARITAEEALNHCYLEEARLRYHSCMCTCCHDVPVTPTSTQGTMSSPGGVSDNGSLSSAPVTPTSSISSAASSASTSPADTPGKQQQQRPAGVLTRRKFCRNLDPIANFLLPLDLDSHFKRLSDAKRILWDTLQEYHHRDTRSAKLILNKNAANYRALVTSNVAQAKEIPASSHQYSLRSDRKRTCLPSNTVLLSTPLPYPSSNIHFIHAFFQQQQKQQHQHNG</sequence>
<feature type="compositionally biased region" description="Low complexity" evidence="7">
    <location>
        <begin position="122"/>
        <end position="134"/>
    </location>
</feature>
<organism evidence="9 10">
    <name type="scientific">Echinococcus canadensis</name>
    <dbReference type="NCBI Taxonomy" id="519352"/>
    <lineage>
        <taxon>Eukaryota</taxon>
        <taxon>Metazoa</taxon>
        <taxon>Spiralia</taxon>
        <taxon>Lophotrochozoa</taxon>
        <taxon>Platyhelminthes</taxon>
        <taxon>Cestoda</taxon>
        <taxon>Eucestoda</taxon>
        <taxon>Cyclophyllidea</taxon>
        <taxon>Taeniidae</taxon>
        <taxon>Echinococcus</taxon>
        <taxon>Echinococcus canadensis group</taxon>
    </lineage>
</organism>
<feature type="domain" description="Protein kinase" evidence="8">
    <location>
        <begin position="191"/>
        <end position="471"/>
    </location>
</feature>
<dbReference type="InterPro" id="IPR008271">
    <property type="entry name" value="Ser/Thr_kinase_AS"/>
</dbReference>
<keyword evidence="2" id="KW-0808">Transferase</keyword>
<dbReference type="GO" id="GO:0004674">
    <property type="term" value="F:protein serine/threonine kinase activity"/>
    <property type="evidence" value="ECO:0007669"/>
    <property type="project" value="UniProtKB-KW"/>
</dbReference>
<dbReference type="Gene3D" id="1.10.510.10">
    <property type="entry name" value="Transferase(Phosphotransferase) domain 1"/>
    <property type="match status" value="1"/>
</dbReference>
<keyword evidence="1" id="KW-0723">Serine/threonine-protein kinase</keyword>
<evidence type="ECO:0000313" key="10">
    <source>
        <dbReference type="WBParaSite" id="maker-E.canG7_contigs_9206-snap-gene-0.12-mRNA-1"/>
    </source>
</evidence>
<evidence type="ECO:0000256" key="7">
    <source>
        <dbReference type="SAM" id="MobiDB-lite"/>
    </source>
</evidence>